<gene>
    <name evidence="2" type="ORF">QVD17_05886</name>
</gene>
<dbReference type="AlphaFoldDB" id="A0AAD8LJ48"/>
<comment type="caution">
    <text evidence="2">The sequence shown here is derived from an EMBL/GenBank/DDBJ whole genome shotgun (WGS) entry which is preliminary data.</text>
</comment>
<evidence type="ECO:0000313" key="2">
    <source>
        <dbReference type="EMBL" id="KAK1440061.1"/>
    </source>
</evidence>
<keyword evidence="3" id="KW-1185">Reference proteome</keyword>
<proteinExistence type="predicted"/>
<dbReference type="PANTHER" id="PTHR34682:SF1">
    <property type="entry name" value="PROTEIN METABOLIC NETWORK MODULATOR 1"/>
    <property type="match status" value="1"/>
</dbReference>
<dbReference type="Proteomes" id="UP001229421">
    <property type="component" value="Unassembled WGS sequence"/>
</dbReference>
<dbReference type="EMBL" id="JAUHHV010000001">
    <property type="protein sequence ID" value="KAK1440061.1"/>
    <property type="molecule type" value="Genomic_DNA"/>
</dbReference>
<feature type="compositionally biased region" description="Polar residues" evidence="1">
    <location>
        <begin position="255"/>
        <end position="280"/>
    </location>
</feature>
<protein>
    <submittedName>
        <fullName evidence="2">Uncharacterized protein</fullName>
    </submittedName>
</protein>
<evidence type="ECO:0000313" key="3">
    <source>
        <dbReference type="Proteomes" id="UP001229421"/>
    </source>
</evidence>
<sequence>MACSDAVNGNDKASDFFEGKSNIFFYLLKMDPVNQEVRPNDSLIGLEKRKRGRPRKDPSEKRAQRARSQAAAGMPPGFVRVTNNTPRVDPINDPTEVMVGQTVTGVVQATFDAGYLLAVRIGNSNITLTGAVFKPGHAAPVTPENDVAPHAEMIKRAEIPFPTELQPKRRRKRRSKEKNMQLVTYVGNGPDPVVTNSFPSVTQVGARGTVVPVVLQPINLSNPLSTNQPAPHLRASQGKPVHSVLPLAVYPPNGPTGQASDSQTSSQFTVTPSGSGNENASFKHTEGGNAVKSGGAQDRVVKTESDVGDMNEPLFVEPLQTRHTVHHFQPPTVLGGVMHGGPGKMTELLQAVQQNMGDDQGSRNGHPTASYNESGQAGRM</sequence>
<reference evidence="2" key="1">
    <citation type="journal article" date="2023" name="bioRxiv">
        <title>Improved chromosome-level genome assembly for marigold (Tagetes erecta).</title>
        <authorList>
            <person name="Jiang F."/>
            <person name="Yuan L."/>
            <person name="Wang S."/>
            <person name="Wang H."/>
            <person name="Xu D."/>
            <person name="Wang A."/>
            <person name="Fan W."/>
        </authorList>
    </citation>
    <scope>NUCLEOTIDE SEQUENCE</scope>
    <source>
        <strain evidence="2">WSJ</strain>
        <tissue evidence="2">Leaf</tissue>
    </source>
</reference>
<evidence type="ECO:0000256" key="1">
    <source>
        <dbReference type="SAM" id="MobiDB-lite"/>
    </source>
</evidence>
<feature type="region of interest" description="Disordered" evidence="1">
    <location>
        <begin position="40"/>
        <end position="77"/>
    </location>
</feature>
<organism evidence="2 3">
    <name type="scientific">Tagetes erecta</name>
    <name type="common">African marigold</name>
    <dbReference type="NCBI Taxonomy" id="13708"/>
    <lineage>
        <taxon>Eukaryota</taxon>
        <taxon>Viridiplantae</taxon>
        <taxon>Streptophyta</taxon>
        <taxon>Embryophyta</taxon>
        <taxon>Tracheophyta</taxon>
        <taxon>Spermatophyta</taxon>
        <taxon>Magnoliopsida</taxon>
        <taxon>eudicotyledons</taxon>
        <taxon>Gunneridae</taxon>
        <taxon>Pentapetalae</taxon>
        <taxon>asterids</taxon>
        <taxon>campanulids</taxon>
        <taxon>Asterales</taxon>
        <taxon>Asteraceae</taxon>
        <taxon>Asteroideae</taxon>
        <taxon>Heliantheae alliance</taxon>
        <taxon>Tageteae</taxon>
        <taxon>Tagetes</taxon>
    </lineage>
</organism>
<accession>A0AAD8LJ48</accession>
<name>A0AAD8LJ48_TARER</name>
<dbReference type="PANTHER" id="PTHR34682">
    <property type="entry name" value="AT HOOK MOTIF-CONTAINING PROTEIN"/>
    <property type="match status" value="1"/>
</dbReference>
<feature type="region of interest" description="Disordered" evidence="1">
    <location>
        <begin position="355"/>
        <end position="380"/>
    </location>
</feature>
<feature type="region of interest" description="Disordered" evidence="1">
    <location>
        <begin position="252"/>
        <end position="297"/>
    </location>
</feature>
<dbReference type="InterPro" id="IPR045881">
    <property type="entry name" value="MNM1-like"/>
</dbReference>